<dbReference type="RefSeq" id="XP_007335810.1">
    <property type="nucleotide sequence ID" value="XM_007335748.1"/>
</dbReference>
<reference evidence="2" key="1">
    <citation type="journal article" date="2012" name="Proc. Natl. Acad. Sci. U.S.A.">
        <title>Genome sequence of the button mushroom Agaricus bisporus reveals mechanisms governing adaptation to a humic-rich ecological niche.</title>
        <authorList>
            <person name="Morin E."/>
            <person name="Kohler A."/>
            <person name="Baker A.R."/>
            <person name="Foulongne-Oriol M."/>
            <person name="Lombard V."/>
            <person name="Nagy L.G."/>
            <person name="Ohm R.A."/>
            <person name="Patyshakuliyeva A."/>
            <person name="Brun A."/>
            <person name="Aerts A.L."/>
            <person name="Bailey A.M."/>
            <person name="Billette C."/>
            <person name="Coutinho P.M."/>
            <person name="Deakin G."/>
            <person name="Doddapaneni H."/>
            <person name="Floudas D."/>
            <person name="Grimwood J."/>
            <person name="Hilden K."/>
            <person name="Kuees U."/>
            <person name="LaButti K.M."/>
            <person name="Lapidus A."/>
            <person name="Lindquist E.A."/>
            <person name="Lucas S.M."/>
            <person name="Murat C."/>
            <person name="Riley R.W."/>
            <person name="Salamov A.A."/>
            <person name="Schmutz J."/>
            <person name="Subramanian V."/>
            <person name="Woesten H.A.B."/>
            <person name="Xu J."/>
            <person name="Eastwood D.C."/>
            <person name="Foster G.D."/>
            <person name="Sonnenberg A.S."/>
            <person name="Cullen D."/>
            <person name="de Vries R.P."/>
            <person name="Lundell T."/>
            <person name="Hibbett D.S."/>
            <person name="Henrissat B."/>
            <person name="Burton K.S."/>
            <person name="Kerrigan R.W."/>
            <person name="Challen M.P."/>
            <person name="Grigoriev I.V."/>
            <person name="Martin F."/>
        </authorList>
    </citation>
    <scope>NUCLEOTIDE SEQUENCE [LARGE SCALE GENOMIC DNA]</scope>
    <source>
        <strain evidence="2">JB137-S8 / ATCC MYA-4627 / FGSC 10392</strain>
    </source>
</reference>
<dbReference type="InParanoid" id="K5WE71"/>
<accession>K5WE71</accession>
<dbReference type="GeneID" id="18828291"/>
<gene>
    <name evidence="1" type="ORF">AGABI1DRAFT_134533</name>
</gene>
<sequence length="80" mass="9247">MLILPHHHHHSSPPHPPPSPFLPSRPVICLERFFAYFGRFFGGILEAYLRRYLGDFGDSLVTGYLFSHHHSLIIQSHPFV</sequence>
<evidence type="ECO:0000313" key="2">
    <source>
        <dbReference type="Proteomes" id="UP000008493"/>
    </source>
</evidence>
<keyword evidence="2" id="KW-1185">Reference proteome</keyword>
<dbReference type="HOGENOM" id="CLU_2589173_0_0_1"/>
<dbReference type="AlphaFoldDB" id="K5WE71"/>
<protein>
    <submittedName>
        <fullName evidence="1">Uncharacterized protein</fullName>
    </submittedName>
</protein>
<proteinExistence type="predicted"/>
<name>K5WE71_AGABU</name>
<dbReference type="KEGG" id="abp:AGABI1DRAFT134533"/>
<dbReference type="EMBL" id="JH972487">
    <property type="protein sequence ID" value="EKM73551.1"/>
    <property type="molecule type" value="Genomic_DNA"/>
</dbReference>
<dbReference type="Proteomes" id="UP000008493">
    <property type="component" value="Unassembled WGS sequence"/>
</dbReference>
<organism evidence="1 2">
    <name type="scientific">Agaricus bisporus var. burnettii (strain JB137-S8 / ATCC MYA-4627 / FGSC 10392)</name>
    <name type="common">White button mushroom</name>
    <dbReference type="NCBI Taxonomy" id="597362"/>
    <lineage>
        <taxon>Eukaryota</taxon>
        <taxon>Fungi</taxon>
        <taxon>Dikarya</taxon>
        <taxon>Basidiomycota</taxon>
        <taxon>Agaricomycotina</taxon>
        <taxon>Agaricomycetes</taxon>
        <taxon>Agaricomycetidae</taxon>
        <taxon>Agaricales</taxon>
        <taxon>Agaricineae</taxon>
        <taxon>Agaricaceae</taxon>
        <taxon>Agaricus</taxon>
    </lineage>
</organism>
<evidence type="ECO:0000313" key="1">
    <source>
        <dbReference type="EMBL" id="EKM73551.1"/>
    </source>
</evidence>